<dbReference type="EMBL" id="JANUCP010000008">
    <property type="protein sequence ID" value="MCS3921011.1"/>
    <property type="molecule type" value="Genomic_DNA"/>
</dbReference>
<comment type="caution">
    <text evidence="1">The sequence shown here is derived from an EMBL/GenBank/DDBJ whole genome shotgun (WGS) entry which is preliminary data.</text>
</comment>
<protein>
    <recommendedName>
        <fullName evidence="3">DUF104 domain-containing protein</fullName>
    </recommendedName>
</protein>
<evidence type="ECO:0000313" key="2">
    <source>
        <dbReference type="Proteomes" id="UP001204798"/>
    </source>
</evidence>
<organism evidence="1 2">
    <name type="scientific">Candidatus Fervidibacter sacchari</name>
    <dbReference type="NCBI Taxonomy" id="1448929"/>
    <lineage>
        <taxon>Bacteria</taxon>
        <taxon>Candidatus Fervidibacterota</taxon>
        <taxon>Candidatus Fervidibacter</taxon>
    </lineage>
</organism>
<gene>
    <name evidence="1" type="ORF">M2350_003452</name>
</gene>
<name>A0ABT2EU87_9BACT</name>
<dbReference type="RefSeq" id="WP_259101699.1">
    <property type="nucleotide sequence ID" value="NZ_CP130454.1"/>
</dbReference>
<accession>A0ABT2EU87</accession>
<evidence type="ECO:0000313" key="1">
    <source>
        <dbReference type="EMBL" id="MCS3921011.1"/>
    </source>
</evidence>
<keyword evidence="2" id="KW-1185">Reference proteome</keyword>
<evidence type="ECO:0008006" key="3">
    <source>
        <dbReference type="Google" id="ProtNLM"/>
    </source>
</evidence>
<sequence>MGYKGTVKGKVIELDEPLPYPDGTRVEVTVKPEAQPEKKPRKNSPQALLQLAGTLTEEEAEAIMKVVREHVRKIDWEMWRQDEP</sequence>
<reference evidence="1 2" key="1">
    <citation type="submission" date="2022-08" db="EMBL/GenBank/DDBJ databases">
        <title>Bacterial and archaeal communities from various locations to study Microbial Dark Matter (Phase II).</title>
        <authorList>
            <person name="Stepanauskas R."/>
        </authorList>
    </citation>
    <scope>NUCLEOTIDE SEQUENCE [LARGE SCALE GENOMIC DNA]</scope>
    <source>
        <strain evidence="1 2">PD1</strain>
    </source>
</reference>
<proteinExistence type="predicted"/>
<dbReference type="Proteomes" id="UP001204798">
    <property type="component" value="Unassembled WGS sequence"/>
</dbReference>